<dbReference type="PANTHER" id="PTHR12172:SF0">
    <property type="entry name" value="CELL CYCLE CHECKPOINT PROTEIN RAD17"/>
    <property type="match status" value="1"/>
</dbReference>
<sequence length="244" mass="26222">MPPKSTRSFQRTLSDNSNASSSSTSNKPKLKQNKLDFSFHSTSSSSSARLFGSRPLSSTPSFGLPSAPSAASPSLPPPPPPPTASTADKGKRKEHESVNHRKGKLNEQAGTSDNDPDSLWSERLAPHTGDDLAVHPKKVAQVRTWLEEAFSSKVAAAKHRKVLALTGPAGACKSATIRALASSQDLDFEILEWHNDQPSFDPNNPSASFIERFTDFLSKAAKFPTLDFQTSDDDASSSSLTLES</sequence>
<feature type="compositionally biased region" description="Low complexity" evidence="8">
    <location>
        <begin position="38"/>
        <end position="53"/>
    </location>
</feature>
<gene>
    <name evidence="9" type="primary">SSCI46190.1</name>
</gene>
<dbReference type="PANTHER" id="PTHR12172">
    <property type="entry name" value="CELL CYCLE CHECKPOINT PROTEIN RAD17"/>
    <property type="match status" value="1"/>
</dbReference>
<feature type="compositionally biased region" description="Basic and acidic residues" evidence="8">
    <location>
        <begin position="88"/>
        <end position="99"/>
    </location>
</feature>
<dbReference type="GO" id="GO:0005634">
    <property type="term" value="C:nucleus"/>
    <property type="evidence" value="ECO:0007669"/>
    <property type="project" value="UniProtKB-SubCell"/>
</dbReference>
<comment type="subcellular location">
    <subcellularLocation>
        <location evidence="1">Nucleus</location>
    </subcellularLocation>
</comment>
<evidence type="ECO:0000256" key="1">
    <source>
        <dbReference type="ARBA" id="ARBA00004123"/>
    </source>
</evidence>
<dbReference type="InterPro" id="IPR027417">
    <property type="entry name" value="P-loop_NTPase"/>
</dbReference>
<reference evidence="10" key="1">
    <citation type="submission" date="2014-06" db="EMBL/GenBank/DDBJ databases">
        <authorList>
            <person name="Berkman P.J."/>
        </authorList>
    </citation>
    <scope>NUCLEOTIDE SEQUENCE [LARGE SCALE GENOMIC DNA]</scope>
</reference>
<dbReference type="GO" id="GO:0033314">
    <property type="term" value="P:mitotic DNA replication checkpoint signaling"/>
    <property type="evidence" value="ECO:0007669"/>
    <property type="project" value="TreeGrafter"/>
</dbReference>
<evidence type="ECO:0000256" key="7">
    <source>
        <dbReference type="ARBA" id="ARBA00023306"/>
    </source>
</evidence>
<evidence type="ECO:0000256" key="5">
    <source>
        <dbReference type="ARBA" id="ARBA00022840"/>
    </source>
</evidence>
<protein>
    <recommendedName>
        <fullName evidence="11">Cell cycle checkpoint protein RAD17</fullName>
    </recommendedName>
</protein>
<feature type="region of interest" description="Disordered" evidence="8">
    <location>
        <begin position="1"/>
        <end position="135"/>
    </location>
</feature>
<accession>A0A0F7S6Q1</accession>
<organism evidence="9 10">
    <name type="scientific">Sporisorium scitamineum</name>
    <dbReference type="NCBI Taxonomy" id="49012"/>
    <lineage>
        <taxon>Eukaryota</taxon>
        <taxon>Fungi</taxon>
        <taxon>Dikarya</taxon>
        <taxon>Basidiomycota</taxon>
        <taxon>Ustilaginomycotina</taxon>
        <taxon>Ustilaginomycetes</taxon>
        <taxon>Ustilaginales</taxon>
        <taxon>Ustilaginaceae</taxon>
        <taxon>Sporisorium</taxon>
    </lineage>
</organism>
<feature type="compositionally biased region" description="Low complexity" evidence="8">
    <location>
        <begin position="64"/>
        <end position="73"/>
    </location>
</feature>
<proteinExistence type="inferred from homology"/>
<dbReference type="Proteomes" id="UP000242770">
    <property type="component" value="Unassembled WGS sequence"/>
</dbReference>
<dbReference type="GO" id="GO:0006281">
    <property type="term" value="P:DNA repair"/>
    <property type="evidence" value="ECO:0007669"/>
    <property type="project" value="InterPro"/>
</dbReference>
<feature type="compositionally biased region" description="Low complexity" evidence="8">
    <location>
        <begin position="14"/>
        <end position="26"/>
    </location>
</feature>
<dbReference type="InterPro" id="IPR004582">
    <property type="entry name" value="Checkpoint_prot_Rad17_Rad24"/>
</dbReference>
<keyword evidence="4" id="KW-0227">DNA damage</keyword>
<dbReference type="STRING" id="49012.A0A0F7S6Q1"/>
<feature type="compositionally biased region" description="Basic and acidic residues" evidence="8">
    <location>
        <begin position="124"/>
        <end position="134"/>
    </location>
</feature>
<feature type="non-terminal residue" evidence="9">
    <location>
        <position position="244"/>
    </location>
</feature>
<keyword evidence="3" id="KW-0547">Nucleotide-binding</keyword>
<dbReference type="GO" id="GO:0003682">
    <property type="term" value="F:chromatin binding"/>
    <property type="evidence" value="ECO:0007669"/>
    <property type="project" value="TreeGrafter"/>
</dbReference>
<evidence type="ECO:0000313" key="9">
    <source>
        <dbReference type="EMBL" id="CDW98051.1"/>
    </source>
</evidence>
<feature type="compositionally biased region" description="Pro residues" evidence="8">
    <location>
        <begin position="74"/>
        <end position="83"/>
    </location>
</feature>
<dbReference type="Pfam" id="PF03215">
    <property type="entry name" value="Rad17"/>
    <property type="match status" value="1"/>
</dbReference>
<keyword evidence="6" id="KW-0539">Nucleus</keyword>
<evidence type="ECO:0008006" key="11">
    <source>
        <dbReference type="Google" id="ProtNLM"/>
    </source>
</evidence>
<keyword evidence="7" id="KW-0131">Cell cycle</keyword>
<dbReference type="SUPFAM" id="SSF52540">
    <property type="entry name" value="P-loop containing nucleoside triphosphate hydrolases"/>
    <property type="match status" value="1"/>
</dbReference>
<feature type="compositionally biased region" description="Polar residues" evidence="8">
    <location>
        <begin position="1"/>
        <end position="13"/>
    </location>
</feature>
<dbReference type="GO" id="GO:0005524">
    <property type="term" value="F:ATP binding"/>
    <property type="evidence" value="ECO:0007669"/>
    <property type="project" value="UniProtKB-KW"/>
</dbReference>
<dbReference type="EMBL" id="CCFA01002768">
    <property type="protein sequence ID" value="CDW98051.1"/>
    <property type="molecule type" value="Genomic_DNA"/>
</dbReference>
<evidence type="ECO:0000256" key="3">
    <source>
        <dbReference type="ARBA" id="ARBA00022741"/>
    </source>
</evidence>
<keyword evidence="5" id="KW-0067">ATP-binding</keyword>
<dbReference type="AlphaFoldDB" id="A0A0F7S6Q1"/>
<evidence type="ECO:0000313" key="10">
    <source>
        <dbReference type="Proteomes" id="UP000242770"/>
    </source>
</evidence>
<comment type="similarity">
    <text evidence="2">Belongs to the rad17/RAD24 family.</text>
</comment>
<keyword evidence="10" id="KW-1185">Reference proteome</keyword>
<evidence type="ECO:0000256" key="8">
    <source>
        <dbReference type="SAM" id="MobiDB-lite"/>
    </source>
</evidence>
<evidence type="ECO:0000256" key="6">
    <source>
        <dbReference type="ARBA" id="ARBA00023242"/>
    </source>
</evidence>
<dbReference type="Gene3D" id="3.40.50.300">
    <property type="entry name" value="P-loop containing nucleotide triphosphate hydrolases"/>
    <property type="match status" value="1"/>
</dbReference>
<name>A0A0F7S6Q1_9BASI</name>
<dbReference type="GO" id="GO:0000077">
    <property type="term" value="P:DNA damage checkpoint signaling"/>
    <property type="evidence" value="ECO:0007669"/>
    <property type="project" value="TreeGrafter"/>
</dbReference>
<evidence type="ECO:0000256" key="2">
    <source>
        <dbReference type="ARBA" id="ARBA00006168"/>
    </source>
</evidence>
<evidence type="ECO:0000256" key="4">
    <source>
        <dbReference type="ARBA" id="ARBA00022763"/>
    </source>
</evidence>
<dbReference type="GO" id="GO:0003689">
    <property type="term" value="F:DNA clamp loader activity"/>
    <property type="evidence" value="ECO:0007669"/>
    <property type="project" value="TreeGrafter"/>
</dbReference>